<feature type="domain" description="Ig-like" evidence="12">
    <location>
        <begin position="545"/>
        <end position="627"/>
    </location>
</feature>
<dbReference type="PROSITE" id="PS01180">
    <property type="entry name" value="CUB"/>
    <property type="match status" value="3"/>
</dbReference>
<keyword evidence="6" id="KW-1015">Disulfide bond</keyword>
<feature type="domain" description="CUB" evidence="10">
    <location>
        <begin position="186"/>
        <end position="298"/>
    </location>
</feature>
<keyword evidence="14" id="KW-1185">Reference proteome</keyword>
<dbReference type="Gene3D" id="2.40.10.10">
    <property type="entry name" value="Trypsin-like serine proteases"/>
    <property type="match status" value="2"/>
</dbReference>
<sequence>MSFTVKLTERNAKLWGKGCGFCIVLLLVGTLYMFHLVSQICVDVSGNGELPLSKLLRYAREVNDDCNLTITVSGNGGTLSSPGYPDKYPGNMDCRWLLTSSDPNATLFLRIETLQIEPDTNCKLDYLQVYLGASTLAPALDPICGNIKDRVIKTNSSTLLVVFHSDPVYEDRGFSMDYFTQFAGDCKTSLTEGSGVIRSPGFPNFYPDKTDCWTLITVNPDKKIALHFDSIDLEYGDNCTFDYVQIYDGATRESNLLGQICSRQDRSSYESTSNSLLLHFHSDESVNKKGYRAHYSAIDKRSLVIGDCLWDSGTTNGTVASPNYPAQYPSLSNCSIWLQAPEDQRIYIEIDSLVVEIQVNCSYDYLQINDGPPPNTKTMGTLCGRINEPKNLTSTTNEVQIVFHSDDFAEFSGFKLRYWFKKNETETTESFPELVTQKPIKSDALFETAPRNATLSIGSSYMLLCSTKHPVAKIRWLKDDHFLAGGSPMPGLKVLTNNTLWIKSMDHHLAGQYTCAIVTDERTVSVSAYILVANGTASNASSCGIVFRKIPRDSSLTEGEFAHLECLASGSHVQLAWEKDGTPLYNNGQVTILKNGFMYIERVALSDAGIYSCVAYDAIAKCQKKVSALLQVSQRAKIEDICGIPKVGTPSKDIPIMQHGKIVGGDNALKGAYPWQVMLWEPTLKSFCGGSLLNERWIATAAHCFINYKGLKWDRIVIKIGKYDREYDSEDEEFTTGIADPSSIVVHPAYDKKTFDNDLALVRLREHVRFTDYILPVCLGDRNLGETLLSPATGRNSIQMGTVTGWGKLKENGPTPRYLQEIRLPIVDQKTCMATSDYPVTRNMFCAGYPQEILGDACQGDSGGPFLMSNRNRWYLIGIVSWGEGCGKANKYGFYTRIPNYLSWIKGIMKT</sequence>
<evidence type="ECO:0000256" key="5">
    <source>
        <dbReference type="ARBA" id="ARBA00022825"/>
    </source>
</evidence>
<evidence type="ECO:0000256" key="6">
    <source>
        <dbReference type="ARBA" id="ARBA00023157"/>
    </source>
</evidence>
<dbReference type="Pfam" id="PF00431">
    <property type="entry name" value="CUB"/>
    <property type="match status" value="3"/>
</dbReference>
<dbReference type="PANTHER" id="PTHR24251">
    <property type="entry name" value="OVOCHYMASE-RELATED"/>
    <property type="match status" value="1"/>
</dbReference>
<evidence type="ECO:0000256" key="8">
    <source>
        <dbReference type="PROSITE-ProRule" id="PRU00059"/>
    </source>
</evidence>
<dbReference type="FunFam" id="2.60.120.290:FF:000003">
    <property type="entry name" value="Neuropilin"/>
    <property type="match status" value="2"/>
</dbReference>
<evidence type="ECO:0000313" key="14">
    <source>
        <dbReference type="Proteomes" id="UP000887116"/>
    </source>
</evidence>
<keyword evidence="9" id="KW-1133">Transmembrane helix</keyword>
<feature type="domain" description="Ig-like" evidence="12">
    <location>
        <begin position="432"/>
        <end position="525"/>
    </location>
</feature>
<dbReference type="SMART" id="SM00409">
    <property type="entry name" value="IG"/>
    <property type="match status" value="2"/>
</dbReference>
<dbReference type="InterPro" id="IPR009003">
    <property type="entry name" value="Peptidase_S1_PA"/>
</dbReference>
<dbReference type="PANTHER" id="PTHR24251:SF40">
    <property type="entry name" value="CUB DOMAIN-CONTAINING PROTEIN"/>
    <property type="match status" value="1"/>
</dbReference>
<dbReference type="InterPro" id="IPR001254">
    <property type="entry name" value="Trypsin_dom"/>
</dbReference>
<evidence type="ECO:0000256" key="3">
    <source>
        <dbReference type="ARBA" id="ARBA00022737"/>
    </source>
</evidence>
<proteinExistence type="predicted"/>
<dbReference type="SUPFAM" id="SSF50494">
    <property type="entry name" value="Trypsin-like serine proteases"/>
    <property type="match status" value="1"/>
</dbReference>
<keyword evidence="2" id="KW-0732">Signal</keyword>
<dbReference type="InterPro" id="IPR003599">
    <property type="entry name" value="Ig_sub"/>
</dbReference>
<dbReference type="SUPFAM" id="SSF48726">
    <property type="entry name" value="Immunoglobulin"/>
    <property type="match status" value="2"/>
</dbReference>
<organism evidence="13 14">
    <name type="scientific">Trichonephila clavata</name>
    <name type="common">Joro spider</name>
    <name type="synonym">Nephila clavata</name>
    <dbReference type="NCBI Taxonomy" id="2740835"/>
    <lineage>
        <taxon>Eukaryota</taxon>
        <taxon>Metazoa</taxon>
        <taxon>Ecdysozoa</taxon>
        <taxon>Arthropoda</taxon>
        <taxon>Chelicerata</taxon>
        <taxon>Arachnida</taxon>
        <taxon>Araneae</taxon>
        <taxon>Araneomorphae</taxon>
        <taxon>Entelegynae</taxon>
        <taxon>Araneoidea</taxon>
        <taxon>Nephilidae</taxon>
        <taxon>Trichonephila</taxon>
    </lineage>
</organism>
<gene>
    <name evidence="13" type="primary">F2</name>
    <name evidence="13" type="ORF">TNCT_669141</name>
</gene>
<dbReference type="GO" id="GO:0004252">
    <property type="term" value="F:serine-type endopeptidase activity"/>
    <property type="evidence" value="ECO:0007669"/>
    <property type="project" value="InterPro"/>
</dbReference>
<evidence type="ECO:0000313" key="13">
    <source>
        <dbReference type="EMBL" id="GFR01469.1"/>
    </source>
</evidence>
<dbReference type="InterPro" id="IPR003598">
    <property type="entry name" value="Ig_sub2"/>
</dbReference>
<dbReference type="PROSITE" id="PS50240">
    <property type="entry name" value="TRYPSIN_DOM"/>
    <property type="match status" value="1"/>
</dbReference>
<dbReference type="InterPro" id="IPR007110">
    <property type="entry name" value="Ig-like_dom"/>
</dbReference>
<evidence type="ECO:0000256" key="7">
    <source>
        <dbReference type="ARBA" id="ARBA00023180"/>
    </source>
</evidence>
<evidence type="ECO:0000256" key="9">
    <source>
        <dbReference type="SAM" id="Phobius"/>
    </source>
</evidence>
<dbReference type="FunFam" id="2.60.120.290:FF:000013">
    <property type="entry name" value="Membrane frizzled-related protein"/>
    <property type="match status" value="1"/>
</dbReference>
<evidence type="ECO:0000256" key="1">
    <source>
        <dbReference type="ARBA" id="ARBA00022670"/>
    </source>
</evidence>
<dbReference type="Pfam" id="PF07679">
    <property type="entry name" value="I-set"/>
    <property type="match status" value="1"/>
</dbReference>
<evidence type="ECO:0000259" key="10">
    <source>
        <dbReference type="PROSITE" id="PS01180"/>
    </source>
</evidence>
<evidence type="ECO:0000259" key="11">
    <source>
        <dbReference type="PROSITE" id="PS50240"/>
    </source>
</evidence>
<dbReference type="Pfam" id="PF00089">
    <property type="entry name" value="Trypsin"/>
    <property type="match status" value="1"/>
</dbReference>
<feature type="domain" description="Peptidase S1" evidence="11">
    <location>
        <begin position="662"/>
        <end position="910"/>
    </location>
</feature>
<dbReference type="CDD" id="cd00041">
    <property type="entry name" value="CUB"/>
    <property type="match status" value="3"/>
</dbReference>
<dbReference type="CDD" id="cd00190">
    <property type="entry name" value="Tryp_SPc"/>
    <property type="match status" value="1"/>
</dbReference>
<comment type="caution">
    <text evidence="13">The sequence shown here is derived from an EMBL/GenBank/DDBJ whole genome shotgun (WGS) entry which is preliminary data.</text>
</comment>
<reference evidence="13" key="1">
    <citation type="submission" date="2020-07" db="EMBL/GenBank/DDBJ databases">
        <title>Multicomponent nature underlies the extraordinary mechanical properties of spider dragline silk.</title>
        <authorList>
            <person name="Kono N."/>
            <person name="Nakamura H."/>
            <person name="Mori M."/>
            <person name="Yoshida Y."/>
            <person name="Ohtoshi R."/>
            <person name="Malay A.D."/>
            <person name="Moran D.A.P."/>
            <person name="Tomita M."/>
            <person name="Numata K."/>
            <person name="Arakawa K."/>
        </authorList>
    </citation>
    <scope>NUCLEOTIDE SEQUENCE</scope>
</reference>
<dbReference type="InterPro" id="IPR036179">
    <property type="entry name" value="Ig-like_dom_sf"/>
</dbReference>
<dbReference type="PROSITE" id="PS00135">
    <property type="entry name" value="TRYPSIN_SER"/>
    <property type="match status" value="1"/>
</dbReference>
<evidence type="ECO:0000259" key="12">
    <source>
        <dbReference type="PROSITE" id="PS50835"/>
    </source>
</evidence>
<keyword evidence="1" id="KW-0645">Protease</keyword>
<protein>
    <submittedName>
        <fullName evidence="13">Prothrombin</fullName>
    </submittedName>
</protein>
<dbReference type="PROSITE" id="PS50835">
    <property type="entry name" value="IG_LIKE"/>
    <property type="match status" value="2"/>
</dbReference>
<accession>A0A8X6GEF3</accession>
<dbReference type="InterPro" id="IPR043504">
    <property type="entry name" value="Peptidase_S1_PA_chymotrypsin"/>
</dbReference>
<dbReference type="InterPro" id="IPR000859">
    <property type="entry name" value="CUB_dom"/>
</dbReference>
<evidence type="ECO:0000256" key="2">
    <source>
        <dbReference type="ARBA" id="ARBA00022729"/>
    </source>
</evidence>
<keyword evidence="3" id="KW-0677">Repeat</keyword>
<dbReference type="SUPFAM" id="SSF49854">
    <property type="entry name" value="Spermadhesin, CUB domain"/>
    <property type="match status" value="3"/>
</dbReference>
<name>A0A8X6GEF3_TRICU</name>
<keyword evidence="9" id="KW-0812">Transmembrane</keyword>
<dbReference type="Gene3D" id="2.60.40.10">
    <property type="entry name" value="Immunoglobulins"/>
    <property type="match status" value="2"/>
</dbReference>
<dbReference type="OrthoDB" id="546450at2759"/>
<dbReference type="AlphaFoldDB" id="A0A8X6GEF3"/>
<dbReference type="Gene3D" id="2.60.120.290">
    <property type="entry name" value="Spermadhesin, CUB domain"/>
    <property type="match status" value="3"/>
</dbReference>
<feature type="transmembrane region" description="Helical" evidence="9">
    <location>
        <begin position="12"/>
        <end position="34"/>
    </location>
</feature>
<keyword evidence="5" id="KW-0720">Serine protease</keyword>
<feature type="domain" description="CUB" evidence="10">
    <location>
        <begin position="308"/>
        <end position="421"/>
    </location>
</feature>
<dbReference type="EMBL" id="BMAO01015397">
    <property type="protein sequence ID" value="GFR01469.1"/>
    <property type="molecule type" value="Genomic_DNA"/>
</dbReference>
<feature type="domain" description="CUB" evidence="10">
    <location>
        <begin position="66"/>
        <end position="181"/>
    </location>
</feature>
<dbReference type="GO" id="GO:0006508">
    <property type="term" value="P:proteolysis"/>
    <property type="evidence" value="ECO:0007669"/>
    <property type="project" value="UniProtKB-KW"/>
</dbReference>
<dbReference type="InterPro" id="IPR035914">
    <property type="entry name" value="Sperma_CUB_dom_sf"/>
</dbReference>
<dbReference type="InterPro" id="IPR013098">
    <property type="entry name" value="Ig_I-set"/>
</dbReference>
<dbReference type="PRINTS" id="PR00722">
    <property type="entry name" value="CHYMOTRYPSIN"/>
</dbReference>
<keyword evidence="7" id="KW-0325">Glycoprotein</keyword>
<dbReference type="FunFam" id="2.40.10.10:FF:000006">
    <property type="entry name" value="Serine proteinase stubble"/>
    <property type="match status" value="1"/>
</dbReference>
<dbReference type="InterPro" id="IPR013783">
    <property type="entry name" value="Ig-like_fold"/>
</dbReference>
<dbReference type="SMART" id="SM00042">
    <property type="entry name" value="CUB"/>
    <property type="match status" value="3"/>
</dbReference>
<keyword evidence="4" id="KW-0378">Hydrolase</keyword>
<evidence type="ECO:0000256" key="4">
    <source>
        <dbReference type="ARBA" id="ARBA00022801"/>
    </source>
</evidence>
<comment type="caution">
    <text evidence="8">Lacks conserved residue(s) required for the propagation of feature annotation.</text>
</comment>
<keyword evidence="9" id="KW-0472">Membrane</keyword>
<dbReference type="Proteomes" id="UP000887116">
    <property type="component" value="Unassembled WGS sequence"/>
</dbReference>
<dbReference type="SMART" id="SM00020">
    <property type="entry name" value="Tryp_SPc"/>
    <property type="match status" value="1"/>
</dbReference>
<dbReference type="InterPro" id="IPR001314">
    <property type="entry name" value="Peptidase_S1A"/>
</dbReference>
<dbReference type="SMART" id="SM00408">
    <property type="entry name" value="IGc2"/>
    <property type="match status" value="2"/>
</dbReference>
<dbReference type="InterPro" id="IPR033116">
    <property type="entry name" value="TRYPSIN_SER"/>
</dbReference>